<gene>
    <name evidence="1" type="ORF">PSACC_01591</name>
</gene>
<dbReference type="EMBL" id="MTSL01000113">
    <property type="protein sequence ID" value="PJF18597.1"/>
    <property type="molecule type" value="Genomic_DNA"/>
</dbReference>
<organism evidence="1 2">
    <name type="scientific">Paramicrosporidium saccamoebae</name>
    <dbReference type="NCBI Taxonomy" id="1246581"/>
    <lineage>
        <taxon>Eukaryota</taxon>
        <taxon>Fungi</taxon>
        <taxon>Fungi incertae sedis</taxon>
        <taxon>Cryptomycota</taxon>
        <taxon>Cryptomycota incertae sedis</taxon>
        <taxon>Paramicrosporidium</taxon>
    </lineage>
</organism>
<protein>
    <submittedName>
        <fullName evidence="1">Uncharacterized protein</fullName>
    </submittedName>
</protein>
<reference evidence="1 2" key="1">
    <citation type="submission" date="2016-10" db="EMBL/GenBank/DDBJ databases">
        <title>The genome of Paramicrosporidium saccamoebae is the missing link in understanding Cryptomycota and Microsporidia evolution.</title>
        <authorList>
            <person name="Quandt C.A."/>
            <person name="Beaudet D."/>
            <person name="Corsaro D."/>
            <person name="Michel R."/>
            <person name="Corradi N."/>
            <person name="James T."/>
        </authorList>
    </citation>
    <scope>NUCLEOTIDE SEQUENCE [LARGE SCALE GENOMIC DNA]</scope>
    <source>
        <strain evidence="1 2">KSL3</strain>
    </source>
</reference>
<sequence>MDPLVKSVALVVLEKLVGIIQLLRWIRGDRWQVLRGDTTHIQELACGPLVTIEMANETATMGIHCRSRLAH</sequence>
<evidence type="ECO:0000313" key="2">
    <source>
        <dbReference type="Proteomes" id="UP000240830"/>
    </source>
</evidence>
<keyword evidence="2" id="KW-1185">Reference proteome</keyword>
<dbReference type="Proteomes" id="UP000240830">
    <property type="component" value="Unassembled WGS sequence"/>
</dbReference>
<comment type="caution">
    <text evidence="1">The sequence shown here is derived from an EMBL/GenBank/DDBJ whole genome shotgun (WGS) entry which is preliminary data.</text>
</comment>
<dbReference type="AlphaFoldDB" id="A0A2H9TLH8"/>
<proteinExistence type="predicted"/>
<name>A0A2H9TLH8_9FUNG</name>
<accession>A0A2H9TLH8</accession>
<evidence type="ECO:0000313" key="1">
    <source>
        <dbReference type="EMBL" id="PJF18597.1"/>
    </source>
</evidence>